<dbReference type="Proteomes" id="UP000681720">
    <property type="component" value="Unassembled WGS sequence"/>
</dbReference>
<organism evidence="2 3">
    <name type="scientific">Rotaria magnacalcarata</name>
    <dbReference type="NCBI Taxonomy" id="392030"/>
    <lineage>
        <taxon>Eukaryota</taxon>
        <taxon>Metazoa</taxon>
        <taxon>Spiralia</taxon>
        <taxon>Gnathifera</taxon>
        <taxon>Rotifera</taxon>
        <taxon>Eurotatoria</taxon>
        <taxon>Bdelloidea</taxon>
        <taxon>Philodinida</taxon>
        <taxon>Philodinidae</taxon>
        <taxon>Rotaria</taxon>
    </lineage>
</organism>
<dbReference type="EMBL" id="CAJOBJ010209595">
    <property type="protein sequence ID" value="CAF5007077.1"/>
    <property type="molecule type" value="Genomic_DNA"/>
</dbReference>
<dbReference type="EMBL" id="CAJOBI010155585">
    <property type="protein sequence ID" value="CAF4830067.1"/>
    <property type="molecule type" value="Genomic_DNA"/>
</dbReference>
<comment type="caution">
    <text evidence="2">The sequence shown here is derived from an EMBL/GenBank/DDBJ whole genome shotgun (WGS) entry which is preliminary data.</text>
</comment>
<evidence type="ECO:0000313" key="3">
    <source>
        <dbReference type="Proteomes" id="UP000681720"/>
    </source>
</evidence>
<dbReference type="AlphaFoldDB" id="A0A8S3DE41"/>
<accession>A0A8S3DE41</accession>
<proteinExistence type="predicted"/>
<sequence>MHDIILNEIPIILSNLTHITIEELDLPYDVFEIFIKEMTSELQVLSIGKISMNFIYLDVNQWEQLISQHIPYLSKFQFEYYEEMPSLSNDHHNLLKQFTTFFWIKQQWFFEIHTDTQLNGVLKKLSIPFIHIGHVLNSSILSFQGIQLVISSVDERDHDILLNDYIKSIIISTNITCLTINSSIVSCVLIELLEILHNLDSLTILYSSRLLKLHGCSQQSKHHNLSATMNITKVNMCYVTKIEQVDFILKFCPHIQYLQVECINDIELSSLIRFIFIENNTYIKDLVSLCLWIWKVNNDMIQILQTSIFRFYFVCFYLNVFPL</sequence>
<dbReference type="Proteomes" id="UP000676336">
    <property type="component" value="Unassembled WGS sequence"/>
</dbReference>
<protein>
    <submittedName>
        <fullName evidence="2">Uncharacterized protein</fullName>
    </submittedName>
</protein>
<reference evidence="2" key="1">
    <citation type="submission" date="2021-02" db="EMBL/GenBank/DDBJ databases">
        <authorList>
            <person name="Nowell W R."/>
        </authorList>
    </citation>
    <scope>NUCLEOTIDE SEQUENCE</scope>
</reference>
<evidence type="ECO:0000313" key="2">
    <source>
        <dbReference type="EMBL" id="CAF5007077.1"/>
    </source>
</evidence>
<name>A0A8S3DE41_9BILA</name>
<evidence type="ECO:0000313" key="1">
    <source>
        <dbReference type="EMBL" id="CAF4830067.1"/>
    </source>
</evidence>
<gene>
    <name evidence="2" type="ORF">GIL414_LOCUS57613</name>
    <name evidence="1" type="ORF">SMN809_LOCUS48440</name>
</gene>